<sequence length="596" mass="67352">MNKRYVPPYVIFEVANVHAGNVNYLGRMIDAFSRVEYENKGIKFQIFSPDGIALPDFEWYPVYKELCFDRSVWKNMINETAKYGDAWVDIFDGYGAIVLQENIDHIVGIKLQASVLENHEIRSVLEQVEFGDRRLIINVSGLALDEVHAVYDYFSGIAENVILQIGYQSYPTKISNTGLQKIPVLHAAFPGVPLCMADHADANENFALEVPIYAAVLGCSYIEKHFCLDRKMAKYDGFSSLEPDQMRSLCASLKNASLASHGLFVSDDEKEYLRKSIQIPIARHAMNSGDLISKSDIIFRRTKQSGLSFREIQDIQNQKHLLAMSPAANASFHRENFRPANIAVIAACRMKSSRLQQKALLPIVGVPSVDRCLSQCLAIPAVHRVVLATSDLEADAVLRNHTLNGAVDFWQGEPDDVISRYLGACEHFNIDVVVRVTADCPLILPEIITYLLEQHFLSGADYTAARNAAVGTAGEIINVRALKKVRDYFGAAEYSEYMTWYFQNNPGHFKINLVQLPPSLVRDYRMTLDYQEDLKMFNRLYEKLNNEKSFYSADEVFAVLDGNPEISKINGHLTLKYKTDKDLIETLNRETRMEAV</sequence>
<dbReference type="GO" id="GO:0005829">
    <property type="term" value="C:cytosol"/>
    <property type="evidence" value="ECO:0007669"/>
    <property type="project" value="TreeGrafter"/>
</dbReference>
<dbReference type="EMBL" id="CP158265">
    <property type="protein sequence ID" value="XDJ77242.1"/>
    <property type="molecule type" value="Genomic_DNA"/>
</dbReference>
<dbReference type="PANTHER" id="PTHR42866">
    <property type="entry name" value="3-DEOXY-MANNO-OCTULOSONATE CYTIDYLYLTRANSFERASE"/>
    <property type="match status" value="1"/>
</dbReference>
<proteinExistence type="predicted"/>
<dbReference type="EMBL" id="CP158271">
    <property type="protein sequence ID" value="XDJ92183.1"/>
    <property type="molecule type" value="Genomic_DNA"/>
</dbReference>
<dbReference type="EMBL" id="CP158264">
    <property type="protein sequence ID" value="XDJ74242.1"/>
    <property type="molecule type" value="Genomic_DNA"/>
</dbReference>
<dbReference type="EMBL" id="CP158261">
    <property type="protein sequence ID" value="XDJ66124.1"/>
    <property type="molecule type" value="Genomic_DNA"/>
</dbReference>
<dbReference type="InterPro" id="IPR029044">
    <property type="entry name" value="Nucleotide-diphossugar_trans"/>
</dbReference>
<evidence type="ECO:0000313" key="4">
    <source>
        <dbReference type="EMBL" id="XDJ59424.1"/>
    </source>
</evidence>
<evidence type="ECO:0000313" key="6">
    <source>
        <dbReference type="EMBL" id="XDJ66124.1"/>
    </source>
</evidence>
<dbReference type="SUPFAM" id="SSF53448">
    <property type="entry name" value="Nucleotide-diphospho-sugar transferases"/>
    <property type="match status" value="1"/>
</dbReference>
<dbReference type="GO" id="GO:0016051">
    <property type="term" value="P:carbohydrate biosynthetic process"/>
    <property type="evidence" value="ECO:0007669"/>
    <property type="project" value="InterPro"/>
</dbReference>
<protein>
    <submittedName>
        <fullName evidence="3">N-acetylneuraminate synthase family protein</fullName>
    </submittedName>
</protein>
<organism evidence="3">
    <name type="scientific">Castellaniella ginsengisoli</name>
    <dbReference type="NCBI Taxonomy" id="546114"/>
    <lineage>
        <taxon>Bacteria</taxon>
        <taxon>Pseudomonadati</taxon>
        <taxon>Pseudomonadota</taxon>
        <taxon>Betaproteobacteria</taxon>
        <taxon>Burkholderiales</taxon>
        <taxon>Alcaligenaceae</taxon>
        <taxon>Castellaniella</taxon>
    </lineage>
</organism>
<dbReference type="EMBL" id="CP158269">
    <property type="protein sequence ID" value="XDJ87575.1"/>
    <property type="molecule type" value="Genomic_DNA"/>
</dbReference>
<dbReference type="EMBL" id="CP158270">
    <property type="protein sequence ID" value="XDJ91519.1"/>
    <property type="molecule type" value="Genomic_DNA"/>
</dbReference>
<evidence type="ECO:0000313" key="11">
    <source>
        <dbReference type="EMBL" id="XDJ86355.1"/>
    </source>
</evidence>
<dbReference type="Gene3D" id="3.20.20.70">
    <property type="entry name" value="Aldolase class I"/>
    <property type="match status" value="1"/>
</dbReference>
<dbReference type="Pfam" id="PF03102">
    <property type="entry name" value="NeuB"/>
    <property type="match status" value="1"/>
</dbReference>
<dbReference type="SUPFAM" id="SSF51569">
    <property type="entry name" value="Aldolase"/>
    <property type="match status" value="1"/>
</dbReference>
<dbReference type="EMBL" id="CP158253">
    <property type="protein sequence ID" value="XDJ44041.1"/>
    <property type="molecule type" value="Genomic_DNA"/>
</dbReference>
<evidence type="ECO:0000313" key="16">
    <source>
        <dbReference type="EMBL" id="XDJ98540.1"/>
    </source>
</evidence>
<dbReference type="CDD" id="cd02518">
    <property type="entry name" value="GT2_SpsF"/>
    <property type="match status" value="1"/>
</dbReference>
<evidence type="ECO:0000313" key="14">
    <source>
        <dbReference type="EMBL" id="XDJ92183.1"/>
    </source>
</evidence>
<dbReference type="InterPro" id="IPR013785">
    <property type="entry name" value="Aldolase_TIM"/>
</dbReference>
<accession>A0AB39DN14</accession>
<gene>
    <name evidence="4" type="ORF">ABRY90_05815</name>
    <name evidence="6" type="ORF">ABRY91_11995</name>
    <name evidence="14" type="ORF">ABRY95_07035</name>
    <name evidence="10" type="ORF">ABRY96_10275</name>
    <name evidence="8" type="ORF">ABRY97_11590</name>
    <name evidence="12" type="ORF">ABRY98_11615</name>
    <name evidence="3" type="ORF">ABRZ00_06105</name>
    <name evidence="2" type="ORF">ABRZ02_10280</name>
    <name evidence="5" type="ORF">ABRZ03_09630</name>
    <name evidence="15" type="ORF">ABRZ05_12505</name>
    <name evidence="7" type="ORF">ABRZ06_00210</name>
    <name evidence="11" type="ORF">ABRZ08_05900</name>
    <name evidence="9" type="ORF">ABRZ10_14045</name>
    <name evidence="16" type="ORF">ABRZ11_12160</name>
    <name evidence="13" type="ORF">ABRZ12_04270</name>
</gene>
<evidence type="ECO:0000313" key="8">
    <source>
        <dbReference type="EMBL" id="XDJ74242.1"/>
    </source>
</evidence>
<dbReference type="EMBL" id="CP158273">
    <property type="protein sequence ID" value="XDJ95891.1"/>
    <property type="molecule type" value="Genomic_DNA"/>
</dbReference>
<dbReference type="PANTHER" id="PTHR42866:SF1">
    <property type="entry name" value="SPORE COAT POLYSACCHARIDE BIOSYNTHESIS PROTEIN SPSF"/>
    <property type="match status" value="1"/>
</dbReference>
<evidence type="ECO:0000259" key="1">
    <source>
        <dbReference type="Pfam" id="PF03102"/>
    </source>
</evidence>
<reference evidence="3" key="1">
    <citation type="submission" date="2024-05" db="EMBL/GenBank/DDBJ databases">
        <authorList>
            <person name="Luo Y.-C."/>
            <person name="Nicholds J."/>
            <person name="Mortimer T."/>
            <person name="Maboni G."/>
        </authorList>
    </citation>
    <scope>NUCLEOTIDE SEQUENCE</scope>
    <source>
        <strain evidence="15">124370</strain>
        <strain evidence="16">124566</strain>
        <strain evidence="14">124953</strain>
        <strain evidence="13">130308</strain>
        <strain evidence="12">130416</strain>
        <strain evidence="11">140124</strain>
        <strain evidence="10">143751</strain>
        <strain evidence="9">143769</strain>
        <strain evidence="8">143811</strain>
        <strain evidence="7">143936</strain>
        <strain evidence="6">145849</strain>
        <strain evidence="5">145850</strain>
        <strain evidence="4">148131</strain>
        <strain evidence="3">150221</strain>
        <strain evidence="2">153271</strain>
    </source>
</reference>
<dbReference type="EMBL" id="CP158266">
    <property type="protein sequence ID" value="XDJ82069.1"/>
    <property type="molecule type" value="Genomic_DNA"/>
</dbReference>
<dbReference type="Gene3D" id="3.90.550.10">
    <property type="entry name" value="Spore Coat Polysaccharide Biosynthesis Protein SpsA, Chain A"/>
    <property type="match status" value="1"/>
</dbReference>
<evidence type="ECO:0000313" key="10">
    <source>
        <dbReference type="EMBL" id="XDJ82069.1"/>
    </source>
</evidence>
<evidence type="ECO:0000313" key="9">
    <source>
        <dbReference type="EMBL" id="XDJ77242.1"/>
    </source>
</evidence>
<evidence type="ECO:0000313" key="7">
    <source>
        <dbReference type="EMBL" id="XDJ71975.1"/>
    </source>
</evidence>
<dbReference type="AlphaFoldDB" id="A0AB39DN14"/>
<dbReference type="EMBL" id="CP158268">
    <property type="protein sequence ID" value="XDJ86355.1"/>
    <property type="molecule type" value="Genomic_DNA"/>
</dbReference>
<feature type="domain" description="PseI/NeuA/B-like" evidence="1">
    <location>
        <begin position="125"/>
        <end position="259"/>
    </location>
</feature>
<dbReference type="Pfam" id="PF02348">
    <property type="entry name" value="CTP_transf_3"/>
    <property type="match status" value="1"/>
</dbReference>
<evidence type="ECO:0000313" key="15">
    <source>
        <dbReference type="EMBL" id="XDJ95891.1"/>
    </source>
</evidence>
<evidence type="ECO:0000313" key="3">
    <source>
        <dbReference type="EMBL" id="XDJ56742.1"/>
    </source>
</evidence>
<evidence type="ECO:0000313" key="2">
    <source>
        <dbReference type="EMBL" id="XDJ44041.1"/>
    </source>
</evidence>
<dbReference type="KEGG" id="cgin:ABRZ00_06105"/>
<dbReference type="EMBL" id="CP158260">
    <property type="protein sequence ID" value="XDJ62993.1"/>
    <property type="molecule type" value="Genomic_DNA"/>
</dbReference>
<dbReference type="InterPro" id="IPR013132">
    <property type="entry name" value="PseI/NeuA/B-like_N"/>
</dbReference>
<dbReference type="RefSeq" id="WP_368642623.1">
    <property type="nucleotide sequence ID" value="NZ_CP158253.1"/>
</dbReference>
<dbReference type="EMBL" id="CP158272">
    <property type="protein sequence ID" value="XDJ98540.1"/>
    <property type="molecule type" value="Genomic_DNA"/>
</dbReference>
<evidence type="ECO:0000313" key="12">
    <source>
        <dbReference type="EMBL" id="XDJ87575.1"/>
    </source>
</evidence>
<evidence type="ECO:0000313" key="5">
    <source>
        <dbReference type="EMBL" id="XDJ62993.1"/>
    </source>
</evidence>
<dbReference type="EMBL" id="CP158258">
    <property type="protein sequence ID" value="XDJ59424.1"/>
    <property type="molecule type" value="Genomic_DNA"/>
</dbReference>
<name>A0AB39DN14_9BURK</name>
<dbReference type="EMBL" id="CP158257">
    <property type="protein sequence ID" value="XDJ56742.1"/>
    <property type="molecule type" value="Genomic_DNA"/>
</dbReference>
<dbReference type="GeneID" id="93067089"/>
<dbReference type="InterPro" id="IPR003329">
    <property type="entry name" value="Cytidylyl_trans"/>
</dbReference>
<dbReference type="EMBL" id="CP158263">
    <property type="protein sequence ID" value="XDJ71975.1"/>
    <property type="molecule type" value="Genomic_DNA"/>
</dbReference>
<evidence type="ECO:0000313" key="13">
    <source>
        <dbReference type="EMBL" id="XDJ91519.1"/>
    </source>
</evidence>